<keyword evidence="3" id="KW-1185">Reference proteome</keyword>
<evidence type="ECO:0000313" key="2">
    <source>
        <dbReference type="EMBL" id="KAF7361285.1"/>
    </source>
</evidence>
<dbReference type="AlphaFoldDB" id="A0A8H7D4M2"/>
<dbReference type="EMBL" id="JACAZH010000008">
    <property type="protein sequence ID" value="KAF7361285.1"/>
    <property type="molecule type" value="Genomic_DNA"/>
</dbReference>
<protein>
    <submittedName>
        <fullName evidence="2">F-box domain-containing protein</fullName>
    </submittedName>
</protein>
<proteinExistence type="predicted"/>
<organism evidence="2 3">
    <name type="scientific">Mycena sanguinolenta</name>
    <dbReference type="NCBI Taxonomy" id="230812"/>
    <lineage>
        <taxon>Eukaryota</taxon>
        <taxon>Fungi</taxon>
        <taxon>Dikarya</taxon>
        <taxon>Basidiomycota</taxon>
        <taxon>Agaricomycotina</taxon>
        <taxon>Agaricomycetes</taxon>
        <taxon>Agaricomycetidae</taxon>
        <taxon>Agaricales</taxon>
        <taxon>Marasmiineae</taxon>
        <taxon>Mycenaceae</taxon>
        <taxon>Mycena</taxon>
    </lineage>
</organism>
<dbReference type="SUPFAM" id="SSF52047">
    <property type="entry name" value="RNI-like"/>
    <property type="match status" value="1"/>
</dbReference>
<evidence type="ECO:0000256" key="1">
    <source>
        <dbReference type="SAM" id="Coils"/>
    </source>
</evidence>
<name>A0A8H7D4M2_9AGAR</name>
<reference evidence="2" key="1">
    <citation type="submission" date="2020-05" db="EMBL/GenBank/DDBJ databases">
        <title>Mycena genomes resolve the evolution of fungal bioluminescence.</title>
        <authorList>
            <person name="Tsai I.J."/>
        </authorList>
    </citation>
    <scope>NUCLEOTIDE SEQUENCE</scope>
    <source>
        <strain evidence="2">160909Yilan</strain>
    </source>
</reference>
<comment type="caution">
    <text evidence="2">The sequence shown here is derived from an EMBL/GenBank/DDBJ whole genome shotgun (WGS) entry which is preliminary data.</text>
</comment>
<keyword evidence="1" id="KW-0175">Coiled coil</keyword>
<gene>
    <name evidence="2" type="ORF">MSAN_01161000</name>
</gene>
<feature type="coiled-coil region" evidence="1">
    <location>
        <begin position="3"/>
        <end position="37"/>
    </location>
</feature>
<accession>A0A8H7D4M2</accession>
<sequence>MSIEALQARITEISSEIALQEKLLQRLRHEKSLVQRELNEAVDPIARLPLEISSQIFLQCLAPFDEHKLGARHAPLLLLSICNSWSTIALSTPGLWSAIPIYISCPRGSTQLLQTWRRRAGNHPLSISLLGNFRNVTYCIPDIIWRLAGRLKRLAITQDEDGFGQCGCDPDGYSEIADLFGNAAPKPLPLLETLKVRGTTIAAGFRIGQILQLLRLAPNVVHCMFDGMALYHFHDLPSERLRLPLLRTLKYGSGSEPEDDDGILPRVGLPALTDLFVGVSGSCHELFGLIKHSTPPLRSLVVGKLGGLGALDAVELCDSLHLVPSLERLEMWFPCHVAEFFDNLADTPSLLPNLRTLIIHPRVILDSSWDSVVRALSGRHIELQIDHLYKKPPEEALVALGELVANGAEVHIRSDQCDYI</sequence>
<dbReference type="OrthoDB" id="3037697at2759"/>
<dbReference type="Proteomes" id="UP000623467">
    <property type="component" value="Unassembled WGS sequence"/>
</dbReference>
<evidence type="ECO:0000313" key="3">
    <source>
        <dbReference type="Proteomes" id="UP000623467"/>
    </source>
</evidence>